<evidence type="ECO:0000256" key="4">
    <source>
        <dbReference type="ARBA" id="ARBA00022723"/>
    </source>
</evidence>
<evidence type="ECO:0000256" key="7">
    <source>
        <dbReference type="ARBA" id="ARBA00038093"/>
    </source>
</evidence>
<evidence type="ECO:0000256" key="8">
    <source>
        <dbReference type="HAMAP-Rule" id="MF_00265"/>
    </source>
</evidence>
<dbReference type="InterPro" id="IPR022907">
    <property type="entry name" value="VapC_family"/>
</dbReference>
<dbReference type="PANTHER" id="PTHR33653">
    <property type="entry name" value="RIBONUCLEASE VAPC2"/>
    <property type="match status" value="1"/>
</dbReference>
<keyword evidence="5 8" id="KW-0378">Hydrolase</keyword>
<dbReference type="InterPro" id="IPR050556">
    <property type="entry name" value="Type_II_TA_system_RNase"/>
</dbReference>
<sequence>MDGPSAKMLDTNMVSYALKGTWPAVRNNLMRHAPSELCISAITKSELVYGSARKPHATRLAHLIGEFLHWIEVKDWDAQVATVHGQLRATLDARGVVLGSFDLMIAAHALALDMPLITHDRAFACVDDLVLEDWTLDDPINQDILAFRARS</sequence>
<evidence type="ECO:0000256" key="1">
    <source>
        <dbReference type="ARBA" id="ARBA00001946"/>
    </source>
</evidence>
<dbReference type="AlphaFoldDB" id="A0A450U1X9"/>
<dbReference type="Pfam" id="PF01850">
    <property type="entry name" value="PIN"/>
    <property type="match status" value="1"/>
</dbReference>
<comment type="cofactor">
    <cofactor evidence="1 8">
        <name>Mg(2+)</name>
        <dbReference type="ChEBI" id="CHEBI:18420"/>
    </cofactor>
</comment>
<name>A0A450U1X9_9GAMM</name>
<dbReference type="HAMAP" id="MF_00265">
    <property type="entry name" value="VapC_Nob1"/>
    <property type="match status" value="1"/>
</dbReference>
<evidence type="ECO:0000256" key="5">
    <source>
        <dbReference type="ARBA" id="ARBA00022801"/>
    </source>
</evidence>
<evidence type="ECO:0000256" key="3">
    <source>
        <dbReference type="ARBA" id="ARBA00022722"/>
    </source>
</evidence>
<accession>A0A450U1X9</accession>
<keyword evidence="4 8" id="KW-0479">Metal-binding</keyword>
<dbReference type="GO" id="GO:0000287">
    <property type="term" value="F:magnesium ion binding"/>
    <property type="evidence" value="ECO:0007669"/>
    <property type="project" value="UniProtKB-UniRule"/>
</dbReference>
<evidence type="ECO:0000256" key="6">
    <source>
        <dbReference type="ARBA" id="ARBA00022842"/>
    </source>
</evidence>
<gene>
    <name evidence="8" type="primary">vapC</name>
    <name evidence="10" type="ORF">BECKFW1821C_GA0114237_11081</name>
</gene>
<keyword evidence="8" id="KW-0800">Toxin</keyword>
<feature type="binding site" evidence="8">
    <location>
        <position position="102"/>
    </location>
    <ligand>
        <name>Mg(2+)</name>
        <dbReference type="ChEBI" id="CHEBI:18420"/>
    </ligand>
</feature>
<dbReference type="Gene3D" id="3.40.50.1010">
    <property type="entry name" value="5'-nuclease"/>
    <property type="match status" value="1"/>
</dbReference>
<dbReference type="GO" id="GO:0090729">
    <property type="term" value="F:toxin activity"/>
    <property type="evidence" value="ECO:0007669"/>
    <property type="project" value="UniProtKB-KW"/>
</dbReference>
<dbReference type="CDD" id="cd18740">
    <property type="entry name" value="PIN_VapC4-5_FitB-like"/>
    <property type="match status" value="1"/>
</dbReference>
<dbReference type="GO" id="GO:0004540">
    <property type="term" value="F:RNA nuclease activity"/>
    <property type="evidence" value="ECO:0007669"/>
    <property type="project" value="InterPro"/>
</dbReference>
<keyword evidence="3 8" id="KW-0540">Nuclease</keyword>
<reference evidence="10" key="1">
    <citation type="submission" date="2019-02" db="EMBL/GenBank/DDBJ databases">
        <authorList>
            <person name="Gruber-Vodicka R. H."/>
            <person name="Seah K. B. B."/>
        </authorList>
    </citation>
    <scope>NUCLEOTIDE SEQUENCE</scope>
    <source>
        <strain evidence="10">BECK_BZ131</strain>
    </source>
</reference>
<organism evidence="10">
    <name type="scientific">Candidatus Kentrum sp. FW</name>
    <dbReference type="NCBI Taxonomy" id="2126338"/>
    <lineage>
        <taxon>Bacteria</taxon>
        <taxon>Pseudomonadati</taxon>
        <taxon>Pseudomonadota</taxon>
        <taxon>Gammaproteobacteria</taxon>
        <taxon>Candidatus Kentrum</taxon>
    </lineage>
</organism>
<dbReference type="SUPFAM" id="SSF88723">
    <property type="entry name" value="PIN domain-like"/>
    <property type="match status" value="1"/>
</dbReference>
<dbReference type="GO" id="GO:0016787">
    <property type="term" value="F:hydrolase activity"/>
    <property type="evidence" value="ECO:0007669"/>
    <property type="project" value="UniProtKB-KW"/>
</dbReference>
<feature type="binding site" evidence="8">
    <location>
        <position position="10"/>
    </location>
    <ligand>
        <name>Mg(2+)</name>
        <dbReference type="ChEBI" id="CHEBI:18420"/>
    </ligand>
</feature>
<protein>
    <recommendedName>
        <fullName evidence="8">Ribonuclease VapC</fullName>
        <shortName evidence="8">RNase VapC</shortName>
        <ecNumber evidence="8">3.1.-.-</ecNumber>
    </recommendedName>
    <alternativeName>
        <fullName evidence="8">Toxin VapC</fullName>
    </alternativeName>
</protein>
<dbReference type="EC" id="3.1.-.-" evidence="8"/>
<evidence type="ECO:0000313" key="10">
    <source>
        <dbReference type="EMBL" id="VFJ76677.1"/>
    </source>
</evidence>
<dbReference type="EMBL" id="CAADFE010000108">
    <property type="protein sequence ID" value="VFJ76677.1"/>
    <property type="molecule type" value="Genomic_DNA"/>
</dbReference>
<keyword evidence="10" id="KW-0255">Endonuclease</keyword>
<comment type="similarity">
    <text evidence="7 8">Belongs to the PINc/VapC protein family.</text>
</comment>
<proteinExistence type="inferred from homology"/>
<dbReference type="InterPro" id="IPR029060">
    <property type="entry name" value="PIN-like_dom_sf"/>
</dbReference>
<dbReference type="GO" id="GO:0004519">
    <property type="term" value="F:endonuclease activity"/>
    <property type="evidence" value="ECO:0007669"/>
    <property type="project" value="UniProtKB-KW"/>
</dbReference>
<keyword evidence="6 8" id="KW-0460">Magnesium</keyword>
<evidence type="ECO:0000259" key="9">
    <source>
        <dbReference type="Pfam" id="PF01850"/>
    </source>
</evidence>
<comment type="function">
    <text evidence="8">Toxic component of a toxin-antitoxin (TA) system. An RNase.</text>
</comment>
<dbReference type="InterPro" id="IPR002716">
    <property type="entry name" value="PIN_dom"/>
</dbReference>
<dbReference type="PANTHER" id="PTHR33653:SF1">
    <property type="entry name" value="RIBONUCLEASE VAPC2"/>
    <property type="match status" value="1"/>
</dbReference>
<evidence type="ECO:0000256" key="2">
    <source>
        <dbReference type="ARBA" id="ARBA00022649"/>
    </source>
</evidence>
<feature type="domain" description="PIN" evidence="9">
    <location>
        <begin position="8"/>
        <end position="127"/>
    </location>
</feature>
<keyword evidence="2 8" id="KW-1277">Toxin-antitoxin system</keyword>